<name>A0A9N8YSR4_9GLOM</name>
<accession>A0A9N8YSR4</accession>
<dbReference type="InterPro" id="IPR011990">
    <property type="entry name" value="TPR-like_helical_dom_sf"/>
</dbReference>
<dbReference type="AlphaFoldDB" id="A0A9N8YSR4"/>
<reference evidence="1" key="1">
    <citation type="submission" date="2021-06" db="EMBL/GenBank/DDBJ databases">
        <authorList>
            <person name="Kallberg Y."/>
            <person name="Tangrot J."/>
            <person name="Rosling A."/>
        </authorList>
    </citation>
    <scope>NUCLEOTIDE SEQUENCE</scope>
    <source>
        <strain evidence="1">MT106</strain>
    </source>
</reference>
<evidence type="ECO:0000313" key="1">
    <source>
        <dbReference type="EMBL" id="CAG8450392.1"/>
    </source>
</evidence>
<dbReference type="Proteomes" id="UP000789831">
    <property type="component" value="Unassembled WGS sequence"/>
</dbReference>
<dbReference type="OrthoDB" id="2322412at2759"/>
<dbReference type="EMBL" id="CAJVPL010000122">
    <property type="protein sequence ID" value="CAG8450392.1"/>
    <property type="molecule type" value="Genomic_DNA"/>
</dbReference>
<dbReference type="Gene3D" id="1.25.40.10">
    <property type="entry name" value="Tetratricopeptide repeat domain"/>
    <property type="match status" value="1"/>
</dbReference>
<comment type="caution">
    <text evidence="1">The sequence shown here is derived from an EMBL/GenBank/DDBJ whole genome shotgun (WGS) entry which is preliminary data.</text>
</comment>
<evidence type="ECO:0000313" key="2">
    <source>
        <dbReference type="Proteomes" id="UP000789831"/>
    </source>
</evidence>
<sequence>MSYSLYNESKTHGPLNELAKLFLQTIDRGTNLAKIKNEIREHVKTRNNLEPSQMLENLNRPRYQRQFRCLLGYCYETGALGAKVNLRKSVHEYKTAADNEYAYGQFLLGKW</sequence>
<proteinExistence type="predicted"/>
<keyword evidence="2" id="KW-1185">Reference proteome</keyword>
<organism evidence="1 2">
    <name type="scientific">Ambispora gerdemannii</name>
    <dbReference type="NCBI Taxonomy" id="144530"/>
    <lineage>
        <taxon>Eukaryota</taxon>
        <taxon>Fungi</taxon>
        <taxon>Fungi incertae sedis</taxon>
        <taxon>Mucoromycota</taxon>
        <taxon>Glomeromycotina</taxon>
        <taxon>Glomeromycetes</taxon>
        <taxon>Archaeosporales</taxon>
        <taxon>Ambisporaceae</taxon>
        <taxon>Ambispora</taxon>
    </lineage>
</organism>
<gene>
    <name evidence="1" type="ORF">AGERDE_LOCUS1695</name>
</gene>
<protein>
    <submittedName>
        <fullName evidence="1">7334_t:CDS:1</fullName>
    </submittedName>
</protein>